<geneLocation type="plasmid" evidence="2">
    <name>unnamed</name>
</geneLocation>
<dbReference type="PATRIC" id="fig|1261127.3.peg.5421"/>
<protein>
    <submittedName>
        <fullName evidence="2">Membrane protein</fullName>
    </submittedName>
</protein>
<keyword evidence="1" id="KW-1133">Transmembrane helix</keyword>
<name>A0A0F6U0K6_CITAM</name>
<dbReference type="HOGENOM" id="CLU_2647959_0_0_6"/>
<dbReference type="OrthoDB" id="6595109at2"/>
<reference evidence="2 3" key="1">
    <citation type="submission" date="2015-03" db="EMBL/GenBank/DDBJ databases">
        <title>Complete genome sequence of Citrobacter amalonaticus Y19.</title>
        <authorList>
            <person name="Park S."/>
        </authorList>
    </citation>
    <scope>NUCLEOTIDE SEQUENCE [LARGE SCALE GENOMIC DNA]</scope>
    <source>
        <strain evidence="2 3">Y19</strain>
        <plasmid evidence="3">Plasmid</plasmid>
    </source>
</reference>
<keyword evidence="1" id="KW-0472">Membrane</keyword>
<keyword evidence="2" id="KW-0614">Plasmid</keyword>
<keyword evidence="1" id="KW-0812">Transmembrane</keyword>
<feature type="transmembrane region" description="Helical" evidence="1">
    <location>
        <begin position="7"/>
        <end position="25"/>
    </location>
</feature>
<gene>
    <name evidence="2" type="ORF">F384_26155</name>
</gene>
<sequence>MVKKAKAYKAVISAIALFVFVYWGLDPDTICKTVGDTSQACGYSGKNDAVSMVGFIFAVMLTVMAGAMLLAWVRKD</sequence>
<evidence type="ECO:0000256" key="1">
    <source>
        <dbReference type="SAM" id="Phobius"/>
    </source>
</evidence>
<evidence type="ECO:0000313" key="2">
    <source>
        <dbReference type="EMBL" id="AKE62061.1"/>
    </source>
</evidence>
<dbReference type="EMBL" id="CP011133">
    <property type="protein sequence ID" value="AKE62061.1"/>
    <property type="molecule type" value="Genomic_DNA"/>
</dbReference>
<accession>A0A0F6U0K6</accession>
<dbReference type="AlphaFoldDB" id="A0A0F6U0K6"/>
<dbReference type="RefSeq" id="WP_046498706.1">
    <property type="nucleotide sequence ID" value="NZ_CP011133.1"/>
</dbReference>
<dbReference type="Proteomes" id="UP000034085">
    <property type="component" value="Plasmid"/>
</dbReference>
<evidence type="ECO:0000313" key="3">
    <source>
        <dbReference type="Proteomes" id="UP000034085"/>
    </source>
</evidence>
<organism evidence="2 3">
    <name type="scientific">Citrobacter amalonaticus Y19</name>
    <dbReference type="NCBI Taxonomy" id="1261127"/>
    <lineage>
        <taxon>Bacteria</taxon>
        <taxon>Pseudomonadati</taxon>
        <taxon>Pseudomonadota</taxon>
        <taxon>Gammaproteobacteria</taxon>
        <taxon>Enterobacterales</taxon>
        <taxon>Enterobacteriaceae</taxon>
        <taxon>Citrobacter</taxon>
    </lineage>
</organism>
<proteinExistence type="predicted"/>
<feature type="transmembrane region" description="Helical" evidence="1">
    <location>
        <begin position="52"/>
        <end position="73"/>
    </location>
</feature>
<dbReference type="KEGG" id="cama:F384_26155"/>